<sequence>MPRRPSHNDDSPMSRPSIGSQPRSSQSSFLSEFDFAEGLPDLDEDDHGGHGRSGNGMQKPLLGNIAAPAVTMAGGEESGDEEDQIKMPQEGGGLVNSFFNMSNSIIGAGIIGLPFAFKEAGVVMGIVLLIVLAIMTDWTIRLIILNAKMSGKDNYQDIVSHCFGPKGFFFCCLAQISFAYGGIAAFCVIIGDTIPHVLSALIPGLKDIPVIGLLANREAAIVFCTVFISYPLSLYRDISKLAKASALALVSMVVIILTVIIQGPRVPDTDDWRGRKVEWAVFDMGFFKAIGVISFAFVCHHNSLLIYGSLKKPTLNRFTTVTHWSMGISLGACLIMALAGYLNFKDKTVGNILVNFPPEGEPGSNLMVTFARFCFGFNCFTTLPLEAFVCREVVTSYYWRHTPFSLRRHVLLTSAFVFSGMCISLLTTDLGIVLQLAGSTSAVALAYLFPTLCWLKEAEGPWWGWKKLPAVGCAAFGMIVMVVTSIEAIWSRL</sequence>
<feature type="transmembrane region" description="Helical" evidence="9">
    <location>
        <begin position="168"/>
        <end position="191"/>
    </location>
</feature>
<evidence type="ECO:0000256" key="5">
    <source>
        <dbReference type="ARBA" id="ARBA00022970"/>
    </source>
</evidence>
<dbReference type="EMBL" id="BACD03000015">
    <property type="protein sequence ID" value="GAO48463.1"/>
    <property type="molecule type" value="Genomic_DNA"/>
</dbReference>
<evidence type="ECO:0000256" key="7">
    <source>
        <dbReference type="ARBA" id="ARBA00023136"/>
    </source>
</evidence>
<name>A0A0E9NF76_SAICN</name>
<feature type="transmembrane region" description="Helical" evidence="9">
    <location>
        <begin position="286"/>
        <end position="310"/>
    </location>
</feature>
<feature type="compositionally biased region" description="Basic and acidic residues" evidence="8">
    <location>
        <begin position="1"/>
        <end position="12"/>
    </location>
</feature>
<feature type="domain" description="Amino acid transporter transmembrane" evidence="10">
    <location>
        <begin position="93"/>
        <end position="489"/>
    </location>
</feature>
<evidence type="ECO:0000256" key="6">
    <source>
        <dbReference type="ARBA" id="ARBA00022989"/>
    </source>
</evidence>
<evidence type="ECO:0000256" key="2">
    <source>
        <dbReference type="ARBA" id="ARBA00008066"/>
    </source>
</evidence>
<evidence type="ECO:0000256" key="8">
    <source>
        <dbReference type="SAM" id="MobiDB-lite"/>
    </source>
</evidence>
<feature type="transmembrane region" description="Helical" evidence="9">
    <location>
        <begin position="123"/>
        <end position="147"/>
    </location>
</feature>
<reference evidence="11 12" key="1">
    <citation type="journal article" date="2011" name="J. Gen. Appl. Microbiol.">
        <title>Draft genome sequencing of the enigmatic yeast Saitoella complicata.</title>
        <authorList>
            <person name="Nishida H."/>
            <person name="Hamamoto M."/>
            <person name="Sugiyama J."/>
        </authorList>
    </citation>
    <scope>NUCLEOTIDE SEQUENCE [LARGE SCALE GENOMIC DNA]</scope>
    <source>
        <strain evidence="11 12">NRRL Y-17804</strain>
    </source>
</reference>
<accession>A0A0E9NF76</accession>
<feature type="transmembrane region" description="Helical" evidence="9">
    <location>
        <begin position="467"/>
        <end position="490"/>
    </location>
</feature>
<dbReference type="GO" id="GO:0015179">
    <property type="term" value="F:L-amino acid transmembrane transporter activity"/>
    <property type="evidence" value="ECO:0007669"/>
    <property type="project" value="TreeGrafter"/>
</dbReference>
<feature type="transmembrane region" description="Helical" evidence="9">
    <location>
        <begin position="364"/>
        <end position="389"/>
    </location>
</feature>
<evidence type="ECO:0000256" key="4">
    <source>
        <dbReference type="ARBA" id="ARBA00022692"/>
    </source>
</evidence>
<comment type="caution">
    <text evidence="11">The sequence shown here is derived from an EMBL/GenBank/DDBJ whole genome shotgun (WGS) entry which is preliminary data.</text>
</comment>
<dbReference type="GO" id="GO:0016020">
    <property type="term" value="C:membrane"/>
    <property type="evidence" value="ECO:0007669"/>
    <property type="project" value="UniProtKB-SubCell"/>
</dbReference>
<comment type="similarity">
    <text evidence="2">Belongs to the amino acid/polyamine transporter 2 family.</text>
</comment>
<keyword evidence="4 9" id="KW-0812">Transmembrane</keyword>
<feature type="transmembrane region" description="Helical" evidence="9">
    <location>
        <begin position="244"/>
        <end position="266"/>
    </location>
</feature>
<keyword evidence="3" id="KW-0813">Transport</keyword>
<dbReference type="OMA" id="FLFFGSQ"/>
<dbReference type="STRING" id="698492.A0A0E9NF76"/>
<dbReference type="GO" id="GO:0005783">
    <property type="term" value="C:endoplasmic reticulum"/>
    <property type="evidence" value="ECO:0007669"/>
    <property type="project" value="TreeGrafter"/>
</dbReference>
<evidence type="ECO:0000256" key="1">
    <source>
        <dbReference type="ARBA" id="ARBA00004141"/>
    </source>
</evidence>
<evidence type="ECO:0000313" key="11">
    <source>
        <dbReference type="EMBL" id="GAO48463.1"/>
    </source>
</evidence>
<keyword evidence="12" id="KW-1185">Reference proteome</keyword>
<feature type="transmembrane region" description="Helical" evidence="9">
    <location>
        <begin position="211"/>
        <end position="232"/>
    </location>
</feature>
<organism evidence="11 12">
    <name type="scientific">Saitoella complicata (strain BCRC 22490 / CBS 7301 / JCM 7358 / NBRC 10748 / NRRL Y-17804)</name>
    <dbReference type="NCBI Taxonomy" id="698492"/>
    <lineage>
        <taxon>Eukaryota</taxon>
        <taxon>Fungi</taxon>
        <taxon>Dikarya</taxon>
        <taxon>Ascomycota</taxon>
        <taxon>Taphrinomycotina</taxon>
        <taxon>Taphrinomycotina incertae sedis</taxon>
        <taxon>Saitoella</taxon>
    </lineage>
</organism>
<feature type="transmembrane region" description="Helical" evidence="9">
    <location>
        <begin position="432"/>
        <end position="455"/>
    </location>
</feature>
<evidence type="ECO:0000313" key="12">
    <source>
        <dbReference type="Proteomes" id="UP000033140"/>
    </source>
</evidence>
<gene>
    <name evidence="11" type="ORF">G7K_2636-t1</name>
</gene>
<feature type="transmembrane region" description="Helical" evidence="9">
    <location>
        <begin position="410"/>
        <end position="426"/>
    </location>
</feature>
<reference evidence="11 12" key="3">
    <citation type="journal article" date="2015" name="Genome Announc.">
        <title>Draft Genome Sequence of the Archiascomycetous Yeast Saitoella complicata.</title>
        <authorList>
            <person name="Yamauchi K."/>
            <person name="Kondo S."/>
            <person name="Hamamoto M."/>
            <person name="Takahashi Y."/>
            <person name="Ogura Y."/>
            <person name="Hayashi T."/>
            <person name="Nishida H."/>
        </authorList>
    </citation>
    <scope>NUCLEOTIDE SEQUENCE [LARGE SCALE GENOMIC DNA]</scope>
    <source>
        <strain evidence="11 12">NRRL Y-17804</strain>
    </source>
</reference>
<evidence type="ECO:0000259" key="10">
    <source>
        <dbReference type="Pfam" id="PF01490"/>
    </source>
</evidence>
<feature type="transmembrane region" description="Helical" evidence="9">
    <location>
        <begin position="94"/>
        <end position="117"/>
    </location>
</feature>
<dbReference type="PANTHER" id="PTHR22950">
    <property type="entry name" value="AMINO ACID TRANSPORTER"/>
    <property type="match status" value="1"/>
</dbReference>
<feature type="compositionally biased region" description="Low complexity" evidence="8">
    <location>
        <begin position="14"/>
        <end position="28"/>
    </location>
</feature>
<feature type="region of interest" description="Disordered" evidence="8">
    <location>
        <begin position="1"/>
        <end position="59"/>
    </location>
</feature>
<protein>
    <recommendedName>
        <fullName evidence="10">Amino acid transporter transmembrane domain-containing protein</fullName>
    </recommendedName>
</protein>
<dbReference type="Proteomes" id="UP000033140">
    <property type="component" value="Unassembled WGS sequence"/>
</dbReference>
<keyword evidence="7 9" id="KW-0472">Membrane</keyword>
<dbReference type="AlphaFoldDB" id="A0A0E9NF76"/>
<feature type="transmembrane region" description="Helical" evidence="9">
    <location>
        <begin position="322"/>
        <end position="344"/>
    </location>
</feature>
<dbReference type="Pfam" id="PF01490">
    <property type="entry name" value="Aa_trans"/>
    <property type="match status" value="1"/>
</dbReference>
<evidence type="ECO:0000256" key="9">
    <source>
        <dbReference type="SAM" id="Phobius"/>
    </source>
</evidence>
<evidence type="ECO:0000256" key="3">
    <source>
        <dbReference type="ARBA" id="ARBA00022448"/>
    </source>
</evidence>
<comment type="subcellular location">
    <subcellularLocation>
        <location evidence="1">Membrane</location>
        <topology evidence="1">Multi-pass membrane protein</topology>
    </subcellularLocation>
</comment>
<keyword evidence="5" id="KW-0029">Amino-acid transport</keyword>
<keyword evidence="6 9" id="KW-1133">Transmembrane helix</keyword>
<dbReference type="PANTHER" id="PTHR22950:SF458">
    <property type="entry name" value="SODIUM-COUPLED NEUTRAL AMINO ACID TRANSPORTER 11-RELATED"/>
    <property type="match status" value="1"/>
</dbReference>
<proteinExistence type="inferred from homology"/>
<reference evidence="11 12" key="2">
    <citation type="journal article" date="2014" name="J. Gen. Appl. Microbiol.">
        <title>The early diverging ascomycetous budding yeast Saitoella complicata has three histone deacetylases belonging to the Clr6, Hos2, and Rpd3 lineages.</title>
        <authorList>
            <person name="Nishida H."/>
            <person name="Matsumoto T."/>
            <person name="Kondo S."/>
            <person name="Hamamoto M."/>
            <person name="Yoshikawa H."/>
        </authorList>
    </citation>
    <scope>NUCLEOTIDE SEQUENCE [LARGE SCALE GENOMIC DNA]</scope>
    <source>
        <strain evidence="11 12">NRRL Y-17804</strain>
    </source>
</reference>
<dbReference type="InterPro" id="IPR013057">
    <property type="entry name" value="AA_transpt_TM"/>
</dbReference>